<dbReference type="Pfam" id="PF07690">
    <property type="entry name" value="MFS_1"/>
    <property type="match status" value="1"/>
</dbReference>
<dbReference type="GO" id="GO:0005886">
    <property type="term" value="C:plasma membrane"/>
    <property type="evidence" value="ECO:0007669"/>
    <property type="project" value="UniProtKB-SubCell"/>
</dbReference>
<dbReference type="InterPro" id="IPR050171">
    <property type="entry name" value="MFS_Transporters"/>
</dbReference>
<sequence>MISLNSFWAALPREGRWLLSTVAISTLGRGLVLPFTLIYLHEVRGFDLGVAGGLMALIAAVAFVVTGPSGALTDRYGARVVMLGGQVCMVAGTALLAFATTPSAAAVALTLIGINFGAAWPAFNSLIASVVEGEVRQQYFGVNFALTNLGLGVGGVVGGLFADVARPETFTAIYLADAVAGLLPLALFLGPLRHLHGRAPRPPRGLAGPAAPSYRAILRSPAVRWLTLLTFVATFIGYGQFEAGLPGYARQTAELSTGVIGAAFAVNTFVIVGLQFGVMRRIRGRRRTRVLVGMAGLWAIAWLLVGLGGIAPGGLVAAIGLLGFGLMFGIGETLLQPTVPAITNDLAEDHLRGRANAINAGAVQAGTVAGPVVAGLLLQHGQGTLLIVLMLAGCAAIVVLARVLEQHLPDAANGRLPAPAQAQAAARANQSVRCDQSPGPRRTPEHTTMTTSGEPSTASHPG</sequence>
<feature type="transmembrane region" description="Helical" evidence="8">
    <location>
        <begin position="259"/>
        <end position="278"/>
    </location>
</feature>
<proteinExistence type="predicted"/>
<protein>
    <submittedName>
        <fullName evidence="9">Putative integral membrane protein</fullName>
    </submittedName>
</protein>
<evidence type="ECO:0000313" key="10">
    <source>
        <dbReference type="Proteomes" id="UP000030300"/>
    </source>
</evidence>
<keyword evidence="6 8" id="KW-0472">Membrane</keyword>
<feature type="region of interest" description="Disordered" evidence="7">
    <location>
        <begin position="423"/>
        <end position="462"/>
    </location>
</feature>
<feature type="transmembrane region" description="Helical" evidence="8">
    <location>
        <begin position="173"/>
        <end position="192"/>
    </location>
</feature>
<reference evidence="9 10" key="1">
    <citation type="journal article" date="2015" name="Genome Announc.">
        <title>Complete Genome Sequence of Steroid-Transforming Nocardioides simplex VKM Ac-2033D.</title>
        <authorList>
            <person name="Shtratnikova V.Y."/>
            <person name="Schelkunov M.I."/>
            <person name="Pekov Y.A."/>
            <person name="Fokina V.V."/>
            <person name="Logacheva M.D."/>
            <person name="Sokolov S.L."/>
            <person name="Bragin E.Y."/>
            <person name="Ashapkin V.V."/>
            <person name="Donova M.V."/>
        </authorList>
    </citation>
    <scope>NUCLEOTIDE SEQUENCE [LARGE SCALE GENOMIC DNA]</scope>
    <source>
        <strain evidence="9 10">VKM Ac-2033D</strain>
    </source>
</reference>
<dbReference type="HOGENOM" id="CLU_001265_60_5_11"/>
<keyword evidence="10" id="KW-1185">Reference proteome</keyword>
<feature type="transmembrane region" description="Helical" evidence="8">
    <location>
        <begin position="290"/>
        <end position="310"/>
    </location>
</feature>
<dbReference type="PANTHER" id="PTHR23517:SF2">
    <property type="entry name" value="MULTIDRUG RESISTANCE PROTEIN MDTH"/>
    <property type="match status" value="1"/>
</dbReference>
<dbReference type="InterPro" id="IPR036259">
    <property type="entry name" value="MFS_trans_sf"/>
</dbReference>
<evidence type="ECO:0000256" key="8">
    <source>
        <dbReference type="SAM" id="Phobius"/>
    </source>
</evidence>
<name>A0A0C5XH76_NOCSI</name>
<feature type="transmembrane region" description="Helical" evidence="8">
    <location>
        <begin position="356"/>
        <end position="378"/>
    </location>
</feature>
<feature type="transmembrane region" description="Helical" evidence="8">
    <location>
        <begin position="222"/>
        <end position="239"/>
    </location>
</feature>
<dbReference type="AlphaFoldDB" id="A0A0C5XH76"/>
<dbReference type="PROSITE" id="PS50850">
    <property type="entry name" value="MFS"/>
    <property type="match status" value="1"/>
</dbReference>
<dbReference type="InterPro" id="IPR020846">
    <property type="entry name" value="MFS_dom"/>
</dbReference>
<evidence type="ECO:0000313" key="9">
    <source>
        <dbReference type="EMBL" id="AJR18481.1"/>
    </source>
</evidence>
<gene>
    <name evidence="9" type="ORF">KR76_15560</name>
</gene>
<dbReference type="PANTHER" id="PTHR23517">
    <property type="entry name" value="RESISTANCE PROTEIN MDTM, PUTATIVE-RELATED-RELATED"/>
    <property type="match status" value="1"/>
</dbReference>
<evidence type="ECO:0000256" key="5">
    <source>
        <dbReference type="ARBA" id="ARBA00022989"/>
    </source>
</evidence>
<keyword evidence="5 8" id="KW-1133">Transmembrane helix</keyword>
<dbReference type="SUPFAM" id="SSF103473">
    <property type="entry name" value="MFS general substrate transporter"/>
    <property type="match status" value="1"/>
</dbReference>
<evidence type="ECO:0000256" key="1">
    <source>
        <dbReference type="ARBA" id="ARBA00004651"/>
    </source>
</evidence>
<dbReference type="GO" id="GO:0022857">
    <property type="term" value="F:transmembrane transporter activity"/>
    <property type="evidence" value="ECO:0007669"/>
    <property type="project" value="InterPro"/>
</dbReference>
<keyword evidence="2" id="KW-0813">Transport</keyword>
<evidence type="ECO:0000256" key="7">
    <source>
        <dbReference type="SAM" id="MobiDB-lite"/>
    </source>
</evidence>
<comment type="subcellular location">
    <subcellularLocation>
        <location evidence="1">Cell membrane</location>
        <topology evidence="1">Multi-pass membrane protein</topology>
    </subcellularLocation>
</comment>
<dbReference type="KEGG" id="psim:KR76_15560"/>
<feature type="transmembrane region" description="Helical" evidence="8">
    <location>
        <begin position="139"/>
        <end position="161"/>
    </location>
</feature>
<dbReference type="InterPro" id="IPR011701">
    <property type="entry name" value="MFS"/>
</dbReference>
<accession>A0A0C5XH76</accession>
<keyword evidence="3" id="KW-1003">Cell membrane</keyword>
<feature type="transmembrane region" description="Helical" evidence="8">
    <location>
        <begin position="384"/>
        <end position="404"/>
    </location>
</feature>
<keyword evidence="4 8" id="KW-0812">Transmembrane</keyword>
<feature type="transmembrane region" description="Helical" evidence="8">
    <location>
        <begin position="80"/>
        <end position="99"/>
    </location>
</feature>
<feature type="transmembrane region" description="Helical" evidence="8">
    <location>
        <begin position="105"/>
        <end position="127"/>
    </location>
</feature>
<feature type="compositionally biased region" description="Polar residues" evidence="7">
    <location>
        <begin position="446"/>
        <end position="462"/>
    </location>
</feature>
<feature type="transmembrane region" description="Helical" evidence="8">
    <location>
        <begin position="46"/>
        <end position="68"/>
    </location>
</feature>
<evidence type="ECO:0000256" key="4">
    <source>
        <dbReference type="ARBA" id="ARBA00022692"/>
    </source>
</evidence>
<dbReference type="Gene3D" id="1.20.1250.20">
    <property type="entry name" value="MFS general substrate transporter like domains"/>
    <property type="match status" value="1"/>
</dbReference>
<dbReference type="EMBL" id="CP009896">
    <property type="protein sequence ID" value="AJR18481.1"/>
    <property type="molecule type" value="Genomic_DNA"/>
</dbReference>
<feature type="transmembrane region" description="Helical" evidence="8">
    <location>
        <begin position="316"/>
        <end position="335"/>
    </location>
</feature>
<dbReference type="OrthoDB" id="5379144at2"/>
<dbReference type="Proteomes" id="UP000030300">
    <property type="component" value="Chromosome"/>
</dbReference>
<feature type="transmembrane region" description="Helical" evidence="8">
    <location>
        <begin position="17"/>
        <end position="40"/>
    </location>
</feature>
<dbReference type="STRING" id="2045.KR76_15560"/>
<organism evidence="9 10">
    <name type="scientific">Nocardioides simplex</name>
    <name type="common">Arthrobacter simplex</name>
    <dbReference type="NCBI Taxonomy" id="2045"/>
    <lineage>
        <taxon>Bacteria</taxon>
        <taxon>Bacillati</taxon>
        <taxon>Actinomycetota</taxon>
        <taxon>Actinomycetes</taxon>
        <taxon>Propionibacteriales</taxon>
        <taxon>Nocardioidaceae</taxon>
        <taxon>Pimelobacter</taxon>
    </lineage>
</organism>
<evidence type="ECO:0000256" key="3">
    <source>
        <dbReference type="ARBA" id="ARBA00022475"/>
    </source>
</evidence>
<evidence type="ECO:0000256" key="2">
    <source>
        <dbReference type="ARBA" id="ARBA00022448"/>
    </source>
</evidence>
<evidence type="ECO:0000256" key="6">
    <source>
        <dbReference type="ARBA" id="ARBA00023136"/>
    </source>
</evidence>